<evidence type="ECO:0000313" key="2">
    <source>
        <dbReference type="EMBL" id="GCL36867.1"/>
    </source>
</evidence>
<gene>
    <name evidence="2" type="ORF">SR1949_19730</name>
</gene>
<evidence type="ECO:0000256" key="1">
    <source>
        <dbReference type="SAM" id="SignalP"/>
    </source>
</evidence>
<comment type="caution">
    <text evidence="2">The sequence shown here is derived from an EMBL/GenBank/DDBJ whole genome shotgun (WGS) entry which is preliminary data.</text>
</comment>
<dbReference type="EMBL" id="BJCE01000053">
    <property type="protein sequence ID" value="GCL36867.1"/>
    <property type="molecule type" value="Genomic_DNA"/>
</dbReference>
<reference evidence="3" key="1">
    <citation type="submission" date="2019-02" db="EMBL/GenBank/DDBJ databases">
        <title>Draft genome sequence of Sphaerospermopsis reniformis NIES-1949.</title>
        <authorList>
            <person name="Yamaguchi H."/>
            <person name="Suzuki S."/>
            <person name="Kawachi M."/>
        </authorList>
    </citation>
    <scope>NUCLEOTIDE SEQUENCE [LARGE SCALE GENOMIC DNA]</scope>
    <source>
        <strain evidence="3">NIES-1949</strain>
    </source>
</reference>
<feature type="chain" id="PRO_5019797612" evidence="1">
    <location>
        <begin position="30"/>
        <end position="150"/>
    </location>
</feature>
<organism evidence="2 3">
    <name type="scientific">Sphaerospermopsis reniformis</name>
    <dbReference type="NCBI Taxonomy" id="531300"/>
    <lineage>
        <taxon>Bacteria</taxon>
        <taxon>Bacillati</taxon>
        <taxon>Cyanobacteriota</taxon>
        <taxon>Cyanophyceae</taxon>
        <taxon>Nostocales</taxon>
        <taxon>Aphanizomenonaceae</taxon>
        <taxon>Sphaerospermopsis</taxon>
    </lineage>
</organism>
<feature type="signal peptide" evidence="1">
    <location>
        <begin position="1"/>
        <end position="29"/>
    </location>
</feature>
<dbReference type="Proteomes" id="UP000300142">
    <property type="component" value="Unassembled WGS sequence"/>
</dbReference>
<protein>
    <submittedName>
        <fullName evidence="2">Uncharacterized protein</fullName>
    </submittedName>
</protein>
<sequence>MKAKSNKTSKAAAIASLLAGGAVTGSFIAAEPAKAQFIGQDSQSRVSTAVTSVLTNGVTNSFAAEVVFPQDSIASTGVATVTVNYATIATDASQLVITSASINAATATFTAQTVEAATARAVDAARSASRYGDVIGIVKSWQSGGSAALD</sequence>
<evidence type="ECO:0000313" key="3">
    <source>
        <dbReference type="Proteomes" id="UP000300142"/>
    </source>
</evidence>
<proteinExistence type="predicted"/>
<dbReference type="RefSeq" id="WP_137667258.1">
    <property type="nucleotide sequence ID" value="NZ_BJCE01000053.1"/>
</dbReference>
<keyword evidence="1" id="KW-0732">Signal</keyword>
<dbReference type="AlphaFoldDB" id="A0A479ZWI5"/>
<name>A0A479ZWI5_9CYAN</name>
<keyword evidence="3" id="KW-1185">Reference proteome</keyword>
<accession>A0A479ZWI5</accession>